<evidence type="ECO:0000313" key="2">
    <source>
        <dbReference type="EMBL" id="GJD93817.1"/>
    </source>
</evidence>
<feature type="transmembrane region" description="Helical" evidence="1">
    <location>
        <begin position="201"/>
        <end position="219"/>
    </location>
</feature>
<evidence type="ECO:0000313" key="3">
    <source>
        <dbReference type="Proteomes" id="UP001055125"/>
    </source>
</evidence>
<reference evidence="2" key="1">
    <citation type="journal article" date="2021" name="Front. Microbiol.">
        <title>Comprehensive Comparative Genomics and Phenotyping of Methylobacterium Species.</title>
        <authorList>
            <person name="Alessa O."/>
            <person name="Ogura Y."/>
            <person name="Fujitani Y."/>
            <person name="Takami H."/>
            <person name="Hayashi T."/>
            <person name="Sahin N."/>
            <person name="Tani A."/>
        </authorList>
    </citation>
    <scope>NUCLEOTIDE SEQUENCE</scope>
    <source>
        <strain evidence="2">DSM 19015</strain>
    </source>
</reference>
<keyword evidence="1" id="KW-1133">Transmembrane helix</keyword>
<evidence type="ECO:0000256" key="1">
    <source>
        <dbReference type="SAM" id="Phobius"/>
    </source>
</evidence>
<sequence>MPAALPTLLFAALFLVALLPVLITPIPAMVDYPNHLARMFILARDGTPAAHPFYQVAWAVHPNLAVDLIVPQLARIVGVEPATRLFLLAAQILTVTGACAIEFAVKRRLQVSGFVALMALYSIPFAWGFLNFQFALGLALWGIAGSIVLQDRAWTARAAVHTVFVAMLFGAHLFALGIYGFVLGVHELWRAWSRSSPMRDIASRFLALALPALIAFGFMATNGGSVERDAMLWAPEWKIVLLFTTLNGYCLPLAFAGTGIFLGIVYLLAKRGALHAMQSGLWHAIGLTFLFVIFPVRFLFDTSFVDLRITVAALLIVPAFVVVSPPSRTWARLAGALIVAVTLLNIGSALAVSATYKREYQALIDSLGQVKKGARILAGHSGDGTDPPIHDLADYPIYHAVTLAVAYADAFVPTLFTGVGKQPIVVKPAHRHLAAPDGGIIATRLLRKIAQGMPVEGAPPYARAWTKEFDYLYVVGRPVPNPLPDVLTPLAAASRFTLYRIEKPAKAD</sequence>
<feature type="transmembrane region" description="Helical" evidence="1">
    <location>
        <begin position="335"/>
        <end position="356"/>
    </location>
</feature>
<proteinExistence type="predicted"/>
<dbReference type="EMBL" id="BPQP01000016">
    <property type="protein sequence ID" value="GJD93817.1"/>
    <property type="molecule type" value="Genomic_DNA"/>
</dbReference>
<keyword evidence="1" id="KW-0812">Transmembrane</keyword>
<protein>
    <recommendedName>
        <fullName evidence="4">Glycosyltransferase RgtA/B/C/D-like domain-containing protein</fullName>
    </recommendedName>
</protein>
<organism evidence="2 3">
    <name type="scientific">Methylobacterium iners</name>
    <dbReference type="NCBI Taxonomy" id="418707"/>
    <lineage>
        <taxon>Bacteria</taxon>
        <taxon>Pseudomonadati</taxon>
        <taxon>Pseudomonadota</taxon>
        <taxon>Alphaproteobacteria</taxon>
        <taxon>Hyphomicrobiales</taxon>
        <taxon>Methylobacteriaceae</taxon>
        <taxon>Methylobacterium</taxon>
    </lineage>
</organism>
<keyword evidence="1" id="KW-0472">Membrane</keyword>
<feature type="transmembrane region" description="Helical" evidence="1">
    <location>
        <begin position="117"/>
        <end position="143"/>
    </location>
</feature>
<reference evidence="2" key="2">
    <citation type="submission" date="2021-08" db="EMBL/GenBank/DDBJ databases">
        <authorList>
            <person name="Tani A."/>
            <person name="Ola A."/>
            <person name="Ogura Y."/>
            <person name="Katsura K."/>
            <person name="Hayashi T."/>
        </authorList>
    </citation>
    <scope>NUCLEOTIDE SEQUENCE</scope>
    <source>
        <strain evidence="2">DSM 19015</strain>
    </source>
</reference>
<keyword evidence="3" id="KW-1185">Reference proteome</keyword>
<dbReference type="Proteomes" id="UP001055125">
    <property type="component" value="Unassembled WGS sequence"/>
</dbReference>
<gene>
    <name evidence="2" type="ORF">OCOJLMKI_1015</name>
</gene>
<feature type="transmembrane region" description="Helical" evidence="1">
    <location>
        <begin position="239"/>
        <end position="269"/>
    </location>
</feature>
<feature type="transmembrane region" description="Helical" evidence="1">
    <location>
        <begin position="85"/>
        <end position="105"/>
    </location>
</feature>
<evidence type="ECO:0008006" key="4">
    <source>
        <dbReference type="Google" id="ProtNLM"/>
    </source>
</evidence>
<feature type="transmembrane region" description="Helical" evidence="1">
    <location>
        <begin position="163"/>
        <end position="189"/>
    </location>
</feature>
<comment type="caution">
    <text evidence="2">The sequence shown here is derived from an EMBL/GenBank/DDBJ whole genome shotgun (WGS) entry which is preliminary data.</text>
</comment>
<name>A0ABQ4RUD3_9HYPH</name>
<accession>A0ABQ4RUD3</accession>
<feature type="transmembrane region" description="Helical" evidence="1">
    <location>
        <begin position="306"/>
        <end position="323"/>
    </location>
</feature>
<feature type="transmembrane region" description="Helical" evidence="1">
    <location>
        <begin position="281"/>
        <end position="300"/>
    </location>
</feature>